<reference evidence="3" key="1">
    <citation type="journal article" date="2019" name="Int. J. Syst. Evol. Microbiol.">
        <title>The Global Catalogue of Microorganisms (GCM) 10K type strain sequencing project: providing services to taxonomists for standard genome sequencing and annotation.</title>
        <authorList>
            <consortium name="The Broad Institute Genomics Platform"/>
            <consortium name="The Broad Institute Genome Sequencing Center for Infectious Disease"/>
            <person name="Wu L."/>
            <person name="Ma J."/>
        </authorList>
    </citation>
    <scope>NUCLEOTIDE SEQUENCE [LARGE SCALE GENOMIC DNA]</scope>
    <source>
        <strain evidence="3">CGMCC 1.12664</strain>
    </source>
</reference>
<dbReference type="Proteomes" id="UP000612855">
    <property type="component" value="Unassembled WGS sequence"/>
</dbReference>
<keyword evidence="1" id="KW-1133">Transmembrane helix</keyword>
<evidence type="ECO:0000256" key="1">
    <source>
        <dbReference type="SAM" id="Phobius"/>
    </source>
</evidence>
<organism evidence="2 3">
    <name type="scientific">Primorskyibacter flagellatus</name>
    <dbReference type="NCBI Taxonomy" id="1387277"/>
    <lineage>
        <taxon>Bacteria</taxon>
        <taxon>Pseudomonadati</taxon>
        <taxon>Pseudomonadota</taxon>
        <taxon>Alphaproteobacteria</taxon>
        <taxon>Rhodobacterales</taxon>
        <taxon>Roseobacteraceae</taxon>
        <taxon>Primorskyibacter</taxon>
    </lineage>
</organism>
<gene>
    <name evidence="2" type="ORF">GCM10011360_19190</name>
</gene>
<accession>A0A917A8S5</accession>
<dbReference type="InterPro" id="IPR020308">
    <property type="entry name" value="Uncharacterised_Ynq1"/>
</dbReference>
<name>A0A917A8S5_9RHOB</name>
<evidence type="ECO:0000313" key="2">
    <source>
        <dbReference type="EMBL" id="GGE31405.1"/>
    </source>
</evidence>
<dbReference type="EMBL" id="BMFJ01000001">
    <property type="protein sequence ID" value="GGE31405.1"/>
    <property type="molecule type" value="Genomic_DNA"/>
</dbReference>
<comment type="caution">
    <text evidence="2">The sequence shown here is derived from an EMBL/GenBank/DDBJ whole genome shotgun (WGS) entry which is preliminary data.</text>
</comment>
<dbReference type="Pfam" id="PF17272">
    <property type="entry name" value="DUF5337"/>
    <property type="match status" value="1"/>
</dbReference>
<feature type="transmembrane region" description="Helical" evidence="1">
    <location>
        <begin position="30"/>
        <end position="52"/>
    </location>
</feature>
<keyword evidence="1" id="KW-0472">Membrane</keyword>
<sequence>MLALVVAGAMVLWIGGQALRSALDMPLRYAFLIDFMAIAAFVWALVVATQVWRARQQSRDQEG</sequence>
<dbReference type="AlphaFoldDB" id="A0A917A8S5"/>
<keyword evidence="1" id="KW-0812">Transmembrane</keyword>
<evidence type="ECO:0000313" key="3">
    <source>
        <dbReference type="Proteomes" id="UP000612855"/>
    </source>
</evidence>
<protein>
    <submittedName>
        <fullName evidence="2">Uncharacterized protein</fullName>
    </submittedName>
</protein>
<proteinExistence type="predicted"/>
<keyword evidence="3" id="KW-1185">Reference proteome</keyword>